<dbReference type="Proteomes" id="UP000094669">
    <property type="component" value="Unassembled WGS sequence"/>
</dbReference>
<name>A0ABX4YIT1_9LEPT</name>
<dbReference type="EMBL" id="MCRM02000008">
    <property type="protein sequence ID" value="PNV75159.1"/>
    <property type="molecule type" value="Genomic_DNA"/>
</dbReference>
<keyword evidence="6" id="KW-1185">Reference proteome</keyword>
<feature type="region of interest" description="Disordered" evidence="3">
    <location>
        <begin position="1"/>
        <end position="30"/>
    </location>
</feature>
<dbReference type="PANTHER" id="PTHR43343:SF3">
    <property type="entry name" value="PROTEASE DO-LIKE 8, CHLOROPLASTIC"/>
    <property type="match status" value="1"/>
</dbReference>
<keyword evidence="1 5" id="KW-0645">Protease</keyword>
<keyword evidence="2" id="KW-0378">Hydrolase</keyword>
<gene>
    <name evidence="5" type="ORF">BES34_009700</name>
</gene>
<feature type="compositionally biased region" description="Polar residues" evidence="3">
    <location>
        <begin position="7"/>
        <end position="19"/>
    </location>
</feature>
<sequence length="344" mass="36425">MVRITGSKATLVSNETNPVENGRPLLRNENTSSIDDSELLDAYSRSVVNAVDRVGPAVVHLQVESNHSKGEGGSGSGFLVTPDGFLATNSHVISDAKKIRVRLSDGSTTEAELVGDDPYTDVAVLRIRGNGYRHAIFADSQKLKVGQLVIAIGNPYGFESTVTAGVVSALGRSLRSRTGRLIDNVIQTDAALNPGNSGGPLVNSKGRIIGINTAIILQAQGICFAVGSSTAEYVITRLITHGSVKRGYLGIGGQNQTIPITVRGANRVGQESGVLVQSVETDSPANRAGIRNGDIVISLAEKNIEGVDDLHKVLDESSIGKKLTIRLLRDGSLRTIFVEPRELK</sequence>
<reference evidence="5" key="1">
    <citation type="submission" date="2018-01" db="EMBL/GenBank/DDBJ databases">
        <title>Genomic characterization of Leptospira inadai serogroup Lyme isolated from captured rat in Brazil and comparative analysis with human reference strain.</title>
        <authorList>
            <person name="Moreno L.Z."/>
            <person name="Loureiro A.P."/>
            <person name="Miraglia F."/>
            <person name="Kremer F.S."/>
            <person name="Eslabao M.R."/>
            <person name="Dellagostin O.A."/>
            <person name="Lilenbaum W."/>
            <person name="Moreno A.M."/>
        </authorList>
    </citation>
    <scope>NUCLEOTIDE SEQUENCE [LARGE SCALE GENOMIC DNA]</scope>
    <source>
        <strain evidence="5">M34/99</strain>
    </source>
</reference>
<dbReference type="InterPro" id="IPR051201">
    <property type="entry name" value="Chloro_Bact_Ser_Proteases"/>
</dbReference>
<dbReference type="InterPro" id="IPR036034">
    <property type="entry name" value="PDZ_sf"/>
</dbReference>
<dbReference type="SUPFAM" id="SSF50494">
    <property type="entry name" value="Trypsin-like serine proteases"/>
    <property type="match status" value="1"/>
</dbReference>
<dbReference type="Gene3D" id="2.30.42.10">
    <property type="match status" value="1"/>
</dbReference>
<dbReference type="RefSeq" id="WP_010411752.1">
    <property type="nucleotide sequence ID" value="NZ_MCRM02000008.1"/>
</dbReference>
<dbReference type="PANTHER" id="PTHR43343">
    <property type="entry name" value="PEPTIDASE S12"/>
    <property type="match status" value="1"/>
</dbReference>
<proteinExistence type="predicted"/>
<evidence type="ECO:0000256" key="1">
    <source>
        <dbReference type="ARBA" id="ARBA00022670"/>
    </source>
</evidence>
<dbReference type="InterPro" id="IPR009003">
    <property type="entry name" value="Peptidase_S1_PA"/>
</dbReference>
<dbReference type="Pfam" id="PF13365">
    <property type="entry name" value="Trypsin_2"/>
    <property type="match status" value="1"/>
</dbReference>
<protein>
    <submittedName>
        <fullName evidence="5">Serine protease</fullName>
    </submittedName>
</protein>
<dbReference type="Gene3D" id="2.40.10.120">
    <property type="match status" value="1"/>
</dbReference>
<evidence type="ECO:0000259" key="4">
    <source>
        <dbReference type="PROSITE" id="PS50106"/>
    </source>
</evidence>
<evidence type="ECO:0000313" key="6">
    <source>
        <dbReference type="Proteomes" id="UP000094669"/>
    </source>
</evidence>
<evidence type="ECO:0000313" key="5">
    <source>
        <dbReference type="EMBL" id="PNV75159.1"/>
    </source>
</evidence>
<dbReference type="GO" id="GO:0008233">
    <property type="term" value="F:peptidase activity"/>
    <property type="evidence" value="ECO:0007669"/>
    <property type="project" value="UniProtKB-KW"/>
</dbReference>
<accession>A0ABX4YIT1</accession>
<dbReference type="PRINTS" id="PR00834">
    <property type="entry name" value="PROTEASES2C"/>
</dbReference>
<dbReference type="SUPFAM" id="SSF50156">
    <property type="entry name" value="PDZ domain-like"/>
    <property type="match status" value="1"/>
</dbReference>
<dbReference type="InterPro" id="IPR001940">
    <property type="entry name" value="Peptidase_S1C"/>
</dbReference>
<dbReference type="PROSITE" id="PS50106">
    <property type="entry name" value="PDZ"/>
    <property type="match status" value="1"/>
</dbReference>
<dbReference type="GO" id="GO:0006508">
    <property type="term" value="P:proteolysis"/>
    <property type="evidence" value="ECO:0007669"/>
    <property type="project" value="UniProtKB-KW"/>
</dbReference>
<comment type="caution">
    <text evidence="5">The sequence shown here is derived from an EMBL/GenBank/DDBJ whole genome shotgun (WGS) entry which is preliminary data.</text>
</comment>
<evidence type="ECO:0000256" key="3">
    <source>
        <dbReference type="SAM" id="MobiDB-lite"/>
    </source>
</evidence>
<dbReference type="Pfam" id="PF13180">
    <property type="entry name" value="PDZ_2"/>
    <property type="match status" value="1"/>
</dbReference>
<dbReference type="InterPro" id="IPR001478">
    <property type="entry name" value="PDZ"/>
</dbReference>
<organism evidence="5 6">
    <name type="scientific">Leptospira inadai serovar Lyme</name>
    <dbReference type="NCBI Taxonomy" id="293084"/>
    <lineage>
        <taxon>Bacteria</taxon>
        <taxon>Pseudomonadati</taxon>
        <taxon>Spirochaetota</taxon>
        <taxon>Spirochaetia</taxon>
        <taxon>Leptospirales</taxon>
        <taxon>Leptospiraceae</taxon>
        <taxon>Leptospira</taxon>
    </lineage>
</organism>
<evidence type="ECO:0000256" key="2">
    <source>
        <dbReference type="ARBA" id="ARBA00022801"/>
    </source>
</evidence>
<dbReference type="SMART" id="SM00228">
    <property type="entry name" value="PDZ"/>
    <property type="match status" value="1"/>
</dbReference>
<feature type="domain" description="PDZ" evidence="4">
    <location>
        <begin position="253"/>
        <end position="331"/>
    </location>
</feature>